<name>A0A3A9K7E0_9BACI</name>
<dbReference type="OrthoDB" id="2439649at2"/>
<evidence type="ECO:0000256" key="2">
    <source>
        <dbReference type="SAM" id="Coils"/>
    </source>
</evidence>
<proteinExistence type="inferred from homology"/>
<comment type="caution">
    <text evidence="3">The sequence shown here is derived from an EMBL/GenBank/DDBJ whole genome shotgun (WGS) entry which is preliminary data.</text>
</comment>
<dbReference type="Proteomes" id="UP000281498">
    <property type="component" value="Unassembled WGS sequence"/>
</dbReference>
<dbReference type="InterPro" id="IPR010273">
    <property type="entry name" value="DUF881"/>
</dbReference>
<dbReference type="Pfam" id="PF05949">
    <property type="entry name" value="DUF881"/>
    <property type="match status" value="1"/>
</dbReference>
<dbReference type="PANTHER" id="PTHR37313:SF2">
    <property type="entry name" value="UPF0749 PROTEIN YLXX"/>
    <property type="match status" value="1"/>
</dbReference>
<comment type="similarity">
    <text evidence="1">Belongs to the UPF0749 family.</text>
</comment>
<keyword evidence="2" id="KW-0175">Coiled coil</keyword>
<dbReference type="PANTHER" id="PTHR37313">
    <property type="entry name" value="UPF0749 PROTEIN RV1825"/>
    <property type="match status" value="1"/>
</dbReference>
<evidence type="ECO:0000313" key="3">
    <source>
        <dbReference type="EMBL" id="RKL68914.1"/>
    </source>
</evidence>
<evidence type="ECO:0000313" key="4">
    <source>
        <dbReference type="Proteomes" id="UP000281498"/>
    </source>
</evidence>
<evidence type="ECO:0008006" key="5">
    <source>
        <dbReference type="Google" id="ProtNLM"/>
    </source>
</evidence>
<feature type="coiled-coil region" evidence="2">
    <location>
        <begin position="37"/>
        <end position="71"/>
    </location>
</feature>
<keyword evidence="4" id="KW-1185">Reference proteome</keyword>
<protein>
    <recommendedName>
        <fullName evidence="5">NgoFVII family restriction endonuclease</fullName>
    </recommendedName>
</protein>
<organism evidence="3 4">
    <name type="scientific">Salipaludibacillus neizhouensis</name>
    <dbReference type="NCBI Taxonomy" id="885475"/>
    <lineage>
        <taxon>Bacteria</taxon>
        <taxon>Bacillati</taxon>
        <taxon>Bacillota</taxon>
        <taxon>Bacilli</taxon>
        <taxon>Bacillales</taxon>
        <taxon>Bacillaceae</taxon>
    </lineage>
</organism>
<accession>A0A3A9K7E0</accession>
<sequence>MNNRMTIFACVTIIIGFMVAVQFQAVSEPENREGRNMAELRQDLVAEKEKQQRLNEELERQREILYQLEQTEDVEEVMGDVITELQEQAGLTEVSGPGIILKIDVAFDVDYEGGAIRSVPPYLVRLLINELNIQGATHIAIDMQRYVATTAIREANGRTLVNGSWLSHFPLEIKVITDDPESMHHAMMSSQSRELFSYENLSLVSTPVNQVELPAYEKDYRVRFMEPVQEGS</sequence>
<dbReference type="Gene3D" id="3.30.70.1880">
    <property type="entry name" value="Protein of unknown function DUF881"/>
    <property type="match status" value="1"/>
</dbReference>
<dbReference type="RefSeq" id="WP_110936447.1">
    <property type="nucleotide sequence ID" value="NZ_KZ614146.1"/>
</dbReference>
<dbReference type="EMBL" id="PDOE01000001">
    <property type="protein sequence ID" value="RKL68914.1"/>
    <property type="molecule type" value="Genomic_DNA"/>
</dbReference>
<evidence type="ECO:0000256" key="1">
    <source>
        <dbReference type="ARBA" id="ARBA00009108"/>
    </source>
</evidence>
<dbReference type="AlphaFoldDB" id="A0A3A9K7E0"/>
<gene>
    <name evidence="3" type="ORF">CR203_02420</name>
</gene>
<reference evidence="3 4" key="1">
    <citation type="submission" date="2017-10" db="EMBL/GenBank/DDBJ databases">
        <title>Bacillus sp. nov., a halophilic bacterium isolated from a Keqin Lake.</title>
        <authorList>
            <person name="Wang H."/>
        </authorList>
    </citation>
    <scope>NUCLEOTIDE SEQUENCE [LARGE SCALE GENOMIC DNA]</scope>
    <source>
        <strain evidence="3 4">KCTC 13187</strain>
    </source>
</reference>